<keyword evidence="13 15" id="KW-0862">Zinc</keyword>
<comment type="pathway">
    <text evidence="3 15">Protein modification; protein ubiquitination.</text>
</comment>
<evidence type="ECO:0000256" key="4">
    <source>
        <dbReference type="ARBA" id="ARBA00007997"/>
    </source>
</evidence>
<keyword evidence="19" id="KW-1185">Reference proteome</keyword>
<dbReference type="Gene3D" id="3.30.40.10">
    <property type="entry name" value="Zinc/RING finger domain, C3HC4 (zinc finger)"/>
    <property type="match status" value="1"/>
</dbReference>
<feature type="transmembrane region" description="Helical" evidence="16">
    <location>
        <begin position="51"/>
        <end position="70"/>
    </location>
</feature>
<dbReference type="InterPro" id="IPR039804">
    <property type="entry name" value="RING-CH-C4HC3_LTN1"/>
</dbReference>
<dbReference type="InterPro" id="IPR054478">
    <property type="entry name" value="LTN1_UBC"/>
</dbReference>
<evidence type="ECO:0000256" key="14">
    <source>
        <dbReference type="PROSITE-ProRule" id="PRU00175"/>
    </source>
</evidence>
<evidence type="ECO:0000256" key="1">
    <source>
        <dbReference type="ARBA" id="ARBA00000900"/>
    </source>
</evidence>
<dbReference type="EMBL" id="JBBWWR010000010">
    <property type="protein sequence ID" value="KAK8960828.1"/>
    <property type="molecule type" value="Genomic_DNA"/>
</dbReference>
<evidence type="ECO:0000256" key="7">
    <source>
        <dbReference type="ARBA" id="ARBA00022490"/>
    </source>
</evidence>
<evidence type="ECO:0000259" key="17">
    <source>
        <dbReference type="PROSITE" id="PS50089"/>
    </source>
</evidence>
<evidence type="ECO:0000313" key="19">
    <source>
        <dbReference type="Proteomes" id="UP001412067"/>
    </source>
</evidence>
<keyword evidence="12 15" id="KW-0833">Ubl conjugation pathway</keyword>
<dbReference type="PANTHER" id="PTHR12389">
    <property type="entry name" value="ZINC FINGER PROTEIN 294"/>
    <property type="match status" value="1"/>
</dbReference>
<dbReference type="PROSITE" id="PS50089">
    <property type="entry name" value="ZF_RING_2"/>
    <property type="match status" value="1"/>
</dbReference>
<evidence type="ECO:0000256" key="10">
    <source>
        <dbReference type="ARBA" id="ARBA00022737"/>
    </source>
</evidence>
<dbReference type="Pfam" id="PF23009">
    <property type="entry name" value="UBC_like"/>
    <property type="match status" value="1"/>
</dbReference>
<dbReference type="CDD" id="cd16491">
    <property type="entry name" value="RING-CH-C4HC3_LTN1"/>
    <property type="match status" value="1"/>
</dbReference>
<keyword evidence="7" id="KW-0963">Cytoplasm</keyword>
<keyword evidence="11 14" id="KW-0863">Zinc-finger</keyword>
<dbReference type="InterPro" id="IPR013083">
    <property type="entry name" value="Znf_RING/FYVE/PHD"/>
</dbReference>
<evidence type="ECO:0000256" key="8">
    <source>
        <dbReference type="ARBA" id="ARBA00022679"/>
    </source>
</evidence>
<dbReference type="EC" id="2.3.2.27" evidence="5 15"/>
<dbReference type="Pfam" id="PF22999">
    <property type="entry name" value="LTN1_E3_ligase_6th"/>
    <property type="match status" value="1"/>
</dbReference>
<dbReference type="InterPro" id="IPR001841">
    <property type="entry name" value="Znf_RING"/>
</dbReference>
<dbReference type="Proteomes" id="UP001412067">
    <property type="component" value="Unassembled WGS sequence"/>
</dbReference>
<keyword evidence="9 15" id="KW-0479">Metal-binding</keyword>
<dbReference type="Pfam" id="PF22958">
    <property type="entry name" value="Ltn1_1st"/>
    <property type="match status" value="1"/>
</dbReference>
<evidence type="ECO:0000256" key="5">
    <source>
        <dbReference type="ARBA" id="ARBA00012483"/>
    </source>
</evidence>
<name>A0ABR2M9Y1_9ASPA</name>
<evidence type="ECO:0000256" key="16">
    <source>
        <dbReference type="SAM" id="Phobius"/>
    </source>
</evidence>
<evidence type="ECO:0000256" key="6">
    <source>
        <dbReference type="ARBA" id="ARBA00017157"/>
    </source>
</evidence>
<evidence type="ECO:0000313" key="18">
    <source>
        <dbReference type="EMBL" id="KAK8960828.1"/>
    </source>
</evidence>
<sequence>MCRSAIGGGIGGVKTKAVAVLGGKVSVNSVGEQCSSFLDSGRGVRRAFNNIASRVVGLVGINLYTIHFFMGPWMKSKKRTIVSRSSSESEYRAMFHTVTEIMWVKQTFCEIGKNVRLTTRASDRDRAEPSVLLLLFSLQVISSSLLSVATLIDILLSNELETSSENISIDNKLASKVRMTITTSAEKLFSMHNCFLDFLKHKSPAIRSATYSALTIYIKNIPHAYNEGNMKSLSAAILSSFQEKDISCHSSMWDMILLFSRKFPDTWCSNNIHKTVLNQLWQFLRNGCYGSQRVSYPALLILLESMPPKAANGEQFLLLFFRSLWTGRNSSHSDAECATFFKAFKECFLWALDNAGRLSKSEDETTCLSSRLVNDILIMLLWYDYLQLNSKNEVESILELSSGAENIQLSDEKSADMHKYSSSYIKEWGKCIIGILSHVSLKRFSLLQDFCATFAKDCLSVLQHRMSSNRNQQLLKRIINFFLLLGQFPLGGGQTWPWELLAGPLIASSFNIIKTLVIPHHVSFFLSTSSIWGARGVDNEAWKDAEYLLWHFDDFVPWCLLSHSSSSGAKLDLLISLIQDEYLSEQWSSIITHFAKLEKGSRTDFGHCLILVVVFHMRVQKDRARGAGPACSKRSGPGCWSGEKTDATKPAVARNNLVSEPRASYKGAILGGSVEDDKICFISTKTLTVIFEEIMKILVRYLTSTSFHWTRHSCSLLSIFAELTVSHNSSVVDTIEMAQFAFHVLEGSFFCLEVLHENDTLISSILATIFIIDWECNMSSVICNDDHFEILHETGLQPLPNSPTNSDSHKIEKVDTKLALARRVHVFRNTIFTDFSNILSLCNLSKLRNILIQTIKSCIFETVELTTDVISSLCSTWVMDLLKVTCKNFDQFQLMLDQLLSEANSWPLWVTPFIQDQSRTATFQRLRASHEIDDQSHGNFVSFVDKLISKLGVRNVIVGCTEEASVEGSPSSRHSYSRVWLAAELLCTWKWKGGNALSSIITPLSKHAIDYHSIGRVKIISFLVNILFDGAVIHCSNDRWIAFCTWITSEDGVENIEDPFLRALVFLMHTFMIKNEIWGRLETADFIKHILDKLFINNNVDRACLRILPYVLSFVLQSLVFQRKGINGSAEDAFFIPSEAVELYDNIIKWHQNMVAFPPLCSLEIGNEEVIEWIQVVLACYPLKLQGGPVEFKVEVLRKISEVEKKLLLSLFRKHRSSATVVPSTSNFTFVSPMQIDMIISKLTAVTIAYCWEEFTEEDWSFVMENFNKWLEPSVLLMEEMAEDVEDTATACTTDSMEVISKKFEDLRPFDPSLASVSSTALISYFLFSEIFELTQADSFEILQSIKHGKWIQIKNQIMENVLRLFFTTGVAEAIAESCCKEASMLIASSRLNYSLFWSLIASCVINTPEHVRSKAFESMEIWGLSKGPISSLYAILFSSKPPSSLQIAAYRFLSTNPILHLSVLKENCLESNGIFSDGPPLSNNLDGTSGESLCLRDEISHLILKPATELPELELTGNDRVNVFLSWALFLTHLHLLPSSSPTRERLVQFLQDSVSSTILDCLFQHIPFKVVGNSLKKKHTKLNGDALKAANAAKHAINTGSLLSSVESLWPIGSEQMASLAGSIYGMMIQLLPSYVRNWFTSLRDRSMSSAIEFFTKVWCSPSLLADELSQVKETVVSDENFSLTVNKSAYEIVATYKKEETGMDLVIRLPSCYPLRPVDVECTRSLGISDVKQRKWLLSLTAFVRNQNGAIAEAIRIWKSNFDKEFDGVEECPICYSIIHTTNHNFPRLPCKTCKHKFHSACLYKWFSTSHKSTCPLCQTPF</sequence>
<dbReference type="SUPFAM" id="SSF48371">
    <property type="entry name" value="ARM repeat"/>
    <property type="match status" value="1"/>
</dbReference>
<feature type="domain" description="RING-type" evidence="17">
    <location>
        <begin position="1775"/>
        <end position="1822"/>
    </location>
</feature>
<keyword evidence="8 15" id="KW-0808">Transferase</keyword>
<dbReference type="InterPro" id="IPR011016">
    <property type="entry name" value="Znf_RING-CH"/>
</dbReference>
<organism evidence="18 19">
    <name type="scientific">Platanthera guangdongensis</name>
    <dbReference type="NCBI Taxonomy" id="2320717"/>
    <lineage>
        <taxon>Eukaryota</taxon>
        <taxon>Viridiplantae</taxon>
        <taxon>Streptophyta</taxon>
        <taxon>Embryophyta</taxon>
        <taxon>Tracheophyta</taxon>
        <taxon>Spermatophyta</taxon>
        <taxon>Magnoliopsida</taxon>
        <taxon>Liliopsida</taxon>
        <taxon>Asparagales</taxon>
        <taxon>Orchidaceae</taxon>
        <taxon>Orchidoideae</taxon>
        <taxon>Orchideae</taxon>
        <taxon>Orchidinae</taxon>
        <taxon>Platanthera</taxon>
    </lineage>
</organism>
<keyword evidence="10" id="KW-0677">Repeat</keyword>
<comment type="caution">
    <text evidence="18">The sequence shown here is derived from an EMBL/GenBank/DDBJ whole genome shotgun (WGS) entry which is preliminary data.</text>
</comment>
<dbReference type="InterPro" id="IPR054476">
    <property type="entry name" value="Ltn1_N"/>
</dbReference>
<dbReference type="PANTHER" id="PTHR12389:SF0">
    <property type="entry name" value="E3 UBIQUITIN-PROTEIN LIGASE LISTERIN"/>
    <property type="match status" value="1"/>
</dbReference>
<dbReference type="Pfam" id="PF13639">
    <property type="entry name" value="zf-RING_2"/>
    <property type="match status" value="1"/>
</dbReference>
<dbReference type="InterPro" id="IPR054477">
    <property type="entry name" value="LTN1_E3_ligase_6th"/>
</dbReference>
<evidence type="ECO:0000256" key="2">
    <source>
        <dbReference type="ARBA" id="ARBA00004514"/>
    </source>
</evidence>
<dbReference type="SUPFAM" id="SSF57850">
    <property type="entry name" value="RING/U-box"/>
    <property type="match status" value="1"/>
</dbReference>
<dbReference type="InterPro" id="IPR016024">
    <property type="entry name" value="ARM-type_fold"/>
</dbReference>
<evidence type="ECO:0000256" key="12">
    <source>
        <dbReference type="ARBA" id="ARBA00022786"/>
    </source>
</evidence>
<comment type="subunit">
    <text evidence="15">Component of the ribosome quality control complex (RQC).</text>
</comment>
<evidence type="ECO:0000256" key="11">
    <source>
        <dbReference type="ARBA" id="ARBA00022771"/>
    </source>
</evidence>
<gene>
    <name evidence="18" type="ORF">KSP40_PGU013680</name>
</gene>
<evidence type="ECO:0000256" key="15">
    <source>
        <dbReference type="RuleBase" id="RU367090"/>
    </source>
</evidence>
<evidence type="ECO:0000256" key="9">
    <source>
        <dbReference type="ARBA" id="ARBA00022723"/>
    </source>
</evidence>
<comment type="similarity">
    <text evidence="4 15">Belongs to the LTN1 family.</text>
</comment>
<reference evidence="18 19" key="1">
    <citation type="journal article" date="2022" name="Nat. Plants">
        <title>Genomes of leafy and leafless Platanthera orchids illuminate the evolution of mycoheterotrophy.</title>
        <authorList>
            <person name="Li M.H."/>
            <person name="Liu K.W."/>
            <person name="Li Z."/>
            <person name="Lu H.C."/>
            <person name="Ye Q.L."/>
            <person name="Zhang D."/>
            <person name="Wang J.Y."/>
            <person name="Li Y.F."/>
            <person name="Zhong Z.M."/>
            <person name="Liu X."/>
            <person name="Yu X."/>
            <person name="Liu D.K."/>
            <person name="Tu X.D."/>
            <person name="Liu B."/>
            <person name="Hao Y."/>
            <person name="Liao X.Y."/>
            <person name="Jiang Y.T."/>
            <person name="Sun W.H."/>
            <person name="Chen J."/>
            <person name="Chen Y.Q."/>
            <person name="Ai Y."/>
            <person name="Zhai J.W."/>
            <person name="Wu S.S."/>
            <person name="Zhou Z."/>
            <person name="Hsiao Y.Y."/>
            <person name="Wu W.L."/>
            <person name="Chen Y.Y."/>
            <person name="Lin Y.F."/>
            <person name="Hsu J.L."/>
            <person name="Li C.Y."/>
            <person name="Wang Z.W."/>
            <person name="Zhao X."/>
            <person name="Zhong W.Y."/>
            <person name="Ma X.K."/>
            <person name="Ma L."/>
            <person name="Huang J."/>
            <person name="Chen G.Z."/>
            <person name="Huang M.Z."/>
            <person name="Huang L."/>
            <person name="Peng D.H."/>
            <person name="Luo Y.B."/>
            <person name="Zou S.Q."/>
            <person name="Chen S.P."/>
            <person name="Lan S."/>
            <person name="Tsai W.C."/>
            <person name="Van de Peer Y."/>
            <person name="Liu Z.J."/>
        </authorList>
    </citation>
    <scope>NUCLEOTIDE SEQUENCE [LARGE SCALE GENOMIC DNA]</scope>
    <source>
        <strain evidence="18">Lor288</strain>
    </source>
</reference>
<accession>A0ABR2M9Y1</accession>
<protein>
    <recommendedName>
        <fullName evidence="6 15">E3 ubiquitin-protein ligase listerin</fullName>
        <ecNumber evidence="5 15">2.3.2.27</ecNumber>
    </recommendedName>
    <alternativeName>
        <fullName evidence="15">RING-type E3 ubiquitin transferase listerin</fullName>
    </alternativeName>
</protein>
<keyword evidence="16" id="KW-0812">Transmembrane</keyword>
<keyword evidence="16" id="KW-0472">Membrane</keyword>
<proteinExistence type="inferred from homology"/>
<dbReference type="InterPro" id="IPR039795">
    <property type="entry name" value="LTN1/Rkr1"/>
</dbReference>
<dbReference type="SMART" id="SM00744">
    <property type="entry name" value="RINGv"/>
    <property type="match status" value="1"/>
</dbReference>
<evidence type="ECO:0000256" key="13">
    <source>
        <dbReference type="ARBA" id="ARBA00022833"/>
    </source>
</evidence>
<comment type="catalytic activity">
    <reaction evidence="1 15">
        <text>S-ubiquitinyl-[E2 ubiquitin-conjugating enzyme]-L-cysteine + [acceptor protein]-L-lysine = [E2 ubiquitin-conjugating enzyme]-L-cysteine + N(6)-ubiquitinyl-[acceptor protein]-L-lysine.</text>
        <dbReference type="EC" id="2.3.2.27"/>
    </reaction>
</comment>
<comment type="subcellular location">
    <subcellularLocation>
        <location evidence="2">Cytoplasm</location>
        <location evidence="2">Cytosol</location>
    </subcellularLocation>
</comment>
<evidence type="ECO:0000256" key="3">
    <source>
        <dbReference type="ARBA" id="ARBA00004906"/>
    </source>
</evidence>
<comment type="function">
    <text evidence="15">E3 ubiquitin-protein ligase. Component of the ribosome quality control complex (RQC), a ribosome-associated complex that mediates ubiquitination and extraction of incompletely synthesized nascent chains for proteasomal degradation.</text>
</comment>
<keyword evidence="16" id="KW-1133">Transmembrane helix</keyword>
<dbReference type="SMART" id="SM00184">
    <property type="entry name" value="RING"/>
    <property type="match status" value="1"/>
</dbReference>